<evidence type="ECO:0000313" key="2">
    <source>
        <dbReference type="Proteomes" id="UP000007013"/>
    </source>
</evidence>
<proteinExistence type="predicted"/>
<sequence length="125" mass="14411">MTPIEALRQHRQLCDELHQCALEENRFLRQQQRPLSAELVQRKGELLKRLDASLADLRTIPAGRLREPEARELLEHTRGRILQILQLDKENEQLLLRFSLSGPKPVAPSVSPSLAMLQKIYSRIS</sequence>
<dbReference type="Proteomes" id="UP000007013">
    <property type="component" value="Chromosome"/>
</dbReference>
<dbReference type="STRING" id="452637.Oter_0466"/>
<reference evidence="1 2" key="1">
    <citation type="journal article" date="2011" name="J. Bacteriol.">
        <title>Genome sequence of the verrucomicrobium Opitutus terrae PB90-1, an abundant inhabitant of rice paddy soil ecosystems.</title>
        <authorList>
            <person name="van Passel M.W."/>
            <person name="Kant R."/>
            <person name="Palva A."/>
            <person name="Copeland A."/>
            <person name="Lucas S."/>
            <person name="Lapidus A."/>
            <person name="Glavina del Rio T."/>
            <person name="Pitluck S."/>
            <person name="Goltsman E."/>
            <person name="Clum A."/>
            <person name="Sun H."/>
            <person name="Schmutz J."/>
            <person name="Larimer F.W."/>
            <person name="Land M.L."/>
            <person name="Hauser L."/>
            <person name="Kyrpides N."/>
            <person name="Mikhailova N."/>
            <person name="Richardson P.P."/>
            <person name="Janssen P.H."/>
            <person name="de Vos W.M."/>
            <person name="Smidt H."/>
        </authorList>
    </citation>
    <scope>NUCLEOTIDE SEQUENCE [LARGE SCALE GENOMIC DNA]</scope>
    <source>
        <strain evidence="2">DSM 11246 / JCM 15787 / PB90-1</strain>
    </source>
</reference>
<dbReference type="KEGG" id="ote:Oter_0466"/>
<accession>B1ZRR3</accession>
<dbReference type="AlphaFoldDB" id="B1ZRR3"/>
<dbReference type="HOGENOM" id="CLU_1990393_0_0_0"/>
<protein>
    <recommendedName>
        <fullName evidence="3">FlgN family protein</fullName>
    </recommendedName>
</protein>
<evidence type="ECO:0008006" key="3">
    <source>
        <dbReference type="Google" id="ProtNLM"/>
    </source>
</evidence>
<dbReference type="EMBL" id="CP001032">
    <property type="protein sequence ID" value="ACB73756.1"/>
    <property type="molecule type" value="Genomic_DNA"/>
</dbReference>
<dbReference type="OrthoDB" id="196705at2"/>
<evidence type="ECO:0000313" key="1">
    <source>
        <dbReference type="EMBL" id="ACB73756.1"/>
    </source>
</evidence>
<organism evidence="1 2">
    <name type="scientific">Opitutus terrae (strain DSM 11246 / JCM 15787 / PB90-1)</name>
    <dbReference type="NCBI Taxonomy" id="452637"/>
    <lineage>
        <taxon>Bacteria</taxon>
        <taxon>Pseudomonadati</taxon>
        <taxon>Verrucomicrobiota</taxon>
        <taxon>Opitutia</taxon>
        <taxon>Opitutales</taxon>
        <taxon>Opitutaceae</taxon>
        <taxon>Opitutus</taxon>
    </lineage>
</organism>
<gene>
    <name evidence="1" type="ordered locus">Oter_0466</name>
</gene>
<name>B1ZRR3_OPITP</name>
<keyword evidence="2" id="KW-1185">Reference proteome</keyword>
<dbReference type="RefSeq" id="WP_012373294.1">
    <property type="nucleotide sequence ID" value="NC_010571.1"/>
</dbReference>